<dbReference type="AlphaFoldDB" id="A0A1M8A329"/>
<dbReference type="UniPathway" id="UPA00537">
    <property type="reaction ID" value="UER00595"/>
</dbReference>
<dbReference type="PROSITE" id="PS51733">
    <property type="entry name" value="BPL_LPL_CATALYTIC"/>
    <property type="match status" value="1"/>
</dbReference>
<dbReference type="EMBL" id="LT671822">
    <property type="protein sequence ID" value="SHO76843.1"/>
    <property type="molecule type" value="Genomic_DNA"/>
</dbReference>
<comment type="pathway">
    <text evidence="2">Protein modification; protein lipoylation via exogenous pathway; protein N(6)-(lipoyl)lysine from lipoate: step 2/2.</text>
</comment>
<dbReference type="GO" id="GO:0005739">
    <property type="term" value="C:mitochondrion"/>
    <property type="evidence" value="ECO:0007669"/>
    <property type="project" value="TreeGrafter"/>
</dbReference>
<dbReference type="Gene3D" id="3.30.930.10">
    <property type="entry name" value="Bira Bifunctional Protein, Domain 2"/>
    <property type="match status" value="1"/>
</dbReference>
<dbReference type="CDD" id="cd16443">
    <property type="entry name" value="LplA"/>
    <property type="match status" value="1"/>
</dbReference>
<evidence type="ECO:0000313" key="7">
    <source>
        <dbReference type="Proteomes" id="UP000186303"/>
    </source>
</evidence>
<evidence type="ECO:0000256" key="4">
    <source>
        <dbReference type="ARBA" id="ARBA00015925"/>
    </source>
</evidence>
<organism evidence="6 7">
    <name type="scientific">Malassezia sympodialis (strain ATCC 42132)</name>
    <name type="common">Atopic eczema-associated yeast</name>
    <dbReference type="NCBI Taxonomy" id="1230383"/>
    <lineage>
        <taxon>Eukaryota</taxon>
        <taxon>Fungi</taxon>
        <taxon>Dikarya</taxon>
        <taxon>Basidiomycota</taxon>
        <taxon>Ustilaginomycotina</taxon>
        <taxon>Malasseziomycetes</taxon>
        <taxon>Malasseziales</taxon>
        <taxon>Malasseziaceae</taxon>
        <taxon>Malassezia</taxon>
    </lineage>
</organism>
<dbReference type="VEuPathDB" id="FungiDB:MSYG_1182"/>
<dbReference type="GO" id="GO:0009249">
    <property type="term" value="P:protein lipoylation"/>
    <property type="evidence" value="ECO:0007669"/>
    <property type="project" value="InterPro"/>
</dbReference>
<dbReference type="STRING" id="1230383.A0A1M8A329"/>
<name>A0A1M8A329_MALS4</name>
<dbReference type="InterPro" id="IPR004562">
    <property type="entry name" value="LipoylTrfase_LipoateP_Ligase"/>
</dbReference>
<dbReference type="GO" id="GO:0016874">
    <property type="term" value="F:ligase activity"/>
    <property type="evidence" value="ECO:0007669"/>
    <property type="project" value="UniProtKB-KW"/>
</dbReference>
<keyword evidence="7" id="KW-1185">Reference proteome</keyword>
<evidence type="ECO:0000313" key="6">
    <source>
        <dbReference type="EMBL" id="SHO76843.1"/>
    </source>
</evidence>
<comment type="function">
    <text evidence="1">Catalyzes both the ATP-dependent activation of exogenously supplied lipoate to lipoyl-AMP and the transfer of the activated lipoyl onto the lipoyl domains of lipoate-dependent enzymes.</text>
</comment>
<feature type="domain" description="BPL/LPL catalytic" evidence="5">
    <location>
        <begin position="24"/>
        <end position="228"/>
    </location>
</feature>
<comment type="similarity">
    <text evidence="3">Belongs to the LplA family.</text>
</comment>
<dbReference type="Pfam" id="PF21948">
    <property type="entry name" value="LplA-B_cat"/>
    <property type="match status" value="1"/>
</dbReference>
<evidence type="ECO:0000256" key="3">
    <source>
        <dbReference type="ARBA" id="ARBA00008242"/>
    </source>
</evidence>
<evidence type="ECO:0000256" key="2">
    <source>
        <dbReference type="ARBA" id="ARBA00005085"/>
    </source>
</evidence>
<evidence type="ECO:0000256" key="1">
    <source>
        <dbReference type="ARBA" id="ARBA00003253"/>
    </source>
</evidence>
<dbReference type="PANTHER" id="PTHR12561">
    <property type="entry name" value="LIPOATE-PROTEIN LIGASE"/>
    <property type="match status" value="1"/>
</dbReference>
<evidence type="ECO:0000259" key="5">
    <source>
        <dbReference type="PROSITE" id="PS51733"/>
    </source>
</evidence>
<sequence>MYVSSLHDPYVHLAWEDFLFRTVAPDVPVCFLYVNTPCVVIGKNQNLWGEVDPRAMRAAHIPVVRRKSGGGSVYHDLGNLNYSFHMPRSAFSRRTHTELVARALHAPPVSLPSRFGRPPVFLNARYDLAVYSLGAPTADAAHERKVSGSAYKVAQDRAYHHGTLLLHADLARMSMLKQRRHNMESKAVASVPSPVANLQETFPGAPCTLAHVTEAIRAEFVRMYGSTDVHTLDASCLDAAAHVRGKHVRVRSSYEDMQTWSWLYGTSPAFSVTASTQAVPDGDRQGTLTLHCTYGRVDRVDVRSAAGGFAEAAQTLVGAPYDALVLPPPSVVPRSSWPLEARMAAWLERALC</sequence>
<dbReference type="OMA" id="RYQNWDW"/>
<dbReference type="PANTHER" id="PTHR12561:SF3">
    <property type="entry name" value="LIPOYLTRANSFERASE 1, MITOCHONDRIAL"/>
    <property type="match status" value="1"/>
</dbReference>
<dbReference type="GO" id="GO:0017118">
    <property type="term" value="F:lipoyltransferase activity"/>
    <property type="evidence" value="ECO:0007669"/>
    <property type="project" value="TreeGrafter"/>
</dbReference>
<dbReference type="OrthoDB" id="201621at2759"/>
<protein>
    <recommendedName>
        <fullName evidence="4">Putative lipoate-protein ligase A</fullName>
    </recommendedName>
</protein>
<proteinExistence type="inferred from homology"/>
<dbReference type="Proteomes" id="UP000186303">
    <property type="component" value="Chromosome 2"/>
</dbReference>
<keyword evidence="6" id="KW-0436">Ligase</keyword>
<reference evidence="7" key="1">
    <citation type="journal article" date="2017" name="Nucleic Acids Res.">
        <title>Proteogenomics produces comprehensive and highly accurate protein-coding gene annotation in a complete genome assembly of Malassezia sympodialis.</title>
        <authorList>
            <person name="Zhu Y."/>
            <person name="Engstroem P.G."/>
            <person name="Tellgren-Roth C."/>
            <person name="Baudo C.D."/>
            <person name="Kennell J.C."/>
            <person name="Sun S."/>
            <person name="Billmyre R.B."/>
            <person name="Schroeder M.S."/>
            <person name="Andersson A."/>
            <person name="Holm T."/>
            <person name="Sigurgeirsson B."/>
            <person name="Wu G."/>
            <person name="Sankaranarayanan S.R."/>
            <person name="Siddharthan R."/>
            <person name="Sanyal K."/>
            <person name="Lundeberg J."/>
            <person name="Nystedt B."/>
            <person name="Boekhout T."/>
            <person name="Dawson T.L. Jr."/>
            <person name="Heitman J."/>
            <person name="Scheynius A."/>
            <person name="Lehtioe J."/>
        </authorList>
    </citation>
    <scope>NUCLEOTIDE SEQUENCE [LARGE SCALE GENOMIC DNA]</scope>
    <source>
        <strain evidence="7">ATCC 42132</strain>
    </source>
</reference>
<dbReference type="InterPro" id="IPR004143">
    <property type="entry name" value="BPL_LPL_catalytic"/>
</dbReference>
<dbReference type="SUPFAM" id="SSF55681">
    <property type="entry name" value="Class II aaRS and biotin synthetases"/>
    <property type="match status" value="1"/>
</dbReference>
<gene>
    <name evidence="6" type="ORF">MSYG_1182</name>
</gene>
<dbReference type="InterPro" id="IPR045864">
    <property type="entry name" value="aa-tRNA-synth_II/BPL/LPL"/>
</dbReference>
<accession>A0A1M8A329</accession>